<evidence type="ECO:0000313" key="5">
    <source>
        <dbReference type="Proteomes" id="UP001233999"/>
    </source>
</evidence>
<keyword evidence="2" id="KW-0472">Membrane</keyword>
<dbReference type="EMBL" id="JASPKZ010010262">
    <property type="protein sequence ID" value="KAJ9574789.1"/>
    <property type="molecule type" value="Genomic_DNA"/>
</dbReference>
<protein>
    <recommendedName>
        <fullName evidence="3">Neurotransmitter-gated ion-channel transmembrane domain-containing protein</fullName>
    </recommendedName>
</protein>
<sequence>MSVSVEKISPMWREDVISVYLVSGLGLGDARLFQEVRIKDHDPKPHSRTGTLDNTMRGRPDEEAGAPAPQHLIHPAKDMNKLFGITASDIDKYSRIMFPVCFICFNLMYWIIYLHISDVVAEDLVLLDESK</sequence>
<dbReference type="Proteomes" id="UP001233999">
    <property type="component" value="Unassembled WGS sequence"/>
</dbReference>
<dbReference type="AlphaFoldDB" id="A0AAD7Z648"/>
<evidence type="ECO:0000313" key="4">
    <source>
        <dbReference type="EMBL" id="KAJ9574789.1"/>
    </source>
</evidence>
<evidence type="ECO:0000256" key="2">
    <source>
        <dbReference type="SAM" id="Phobius"/>
    </source>
</evidence>
<dbReference type="Gene3D" id="1.20.58.390">
    <property type="entry name" value="Neurotransmitter-gated ion-channel transmembrane domain"/>
    <property type="match status" value="1"/>
</dbReference>
<name>A0AAD7Z648_DIPPU</name>
<gene>
    <name evidence="4" type="ORF">L9F63_008053</name>
</gene>
<dbReference type="SUPFAM" id="SSF90112">
    <property type="entry name" value="Neurotransmitter-gated ion-channel transmembrane pore"/>
    <property type="match status" value="1"/>
</dbReference>
<evidence type="ECO:0000256" key="1">
    <source>
        <dbReference type="SAM" id="MobiDB-lite"/>
    </source>
</evidence>
<reference evidence="4" key="1">
    <citation type="journal article" date="2023" name="IScience">
        <title>Live-bearing cockroach genome reveals convergent evolutionary mechanisms linked to viviparity in insects and beyond.</title>
        <authorList>
            <person name="Fouks B."/>
            <person name="Harrison M.C."/>
            <person name="Mikhailova A.A."/>
            <person name="Marchal E."/>
            <person name="English S."/>
            <person name="Carruthers M."/>
            <person name="Jennings E.C."/>
            <person name="Chiamaka E.L."/>
            <person name="Frigard R.A."/>
            <person name="Pippel M."/>
            <person name="Attardo G.M."/>
            <person name="Benoit J.B."/>
            <person name="Bornberg-Bauer E."/>
            <person name="Tobe S.S."/>
        </authorList>
    </citation>
    <scope>NUCLEOTIDE SEQUENCE</scope>
    <source>
        <strain evidence="4">Stay&amp;Tobe</strain>
    </source>
</reference>
<accession>A0AAD7Z648</accession>
<dbReference type="InterPro" id="IPR036719">
    <property type="entry name" value="Neuro-gated_channel_TM_sf"/>
</dbReference>
<reference evidence="4" key="2">
    <citation type="submission" date="2023-05" db="EMBL/GenBank/DDBJ databases">
        <authorList>
            <person name="Fouks B."/>
        </authorList>
    </citation>
    <scope>NUCLEOTIDE SEQUENCE</scope>
    <source>
        <strain evidence="4">Stay&amp;Tobe</strain>
        <tissue evidence="4">Testes</tissue>
    </source>
</reference>
<dbReference type="InterPro" id="IPR038050">
    <property type="entry name" value="Neuro_actylchol_rec"/>
</dbReference>
<proteinExistence type="predicted"/>
<feature type="region of interest" description="Disordered" evidence="1">
    <location>
        <begin position="41"/>
        <end position="70"/>
    </location>
</feature>
<organism evidence="4 5">
    <name type="scientific">Diploptera punctata</name>
    <name type="common">Pacific beetle cockroach</name>
    <dbReference type="NCBI Taxonomy" id="6984"/>
    <lineage>
        <taxon>Eukaryota</taxon>
        <taxon>Metazoa</taxon>
        <taxon>Ecdysozoa</taxon>
        <taxon>Arthropoda</taxon>
        <taxon>Hexapoda</taxon>
        <taxon>Insecta</taxon>
        <taxon>Pterygota</taxon>
        <taxon>Neoptera</taxon>
        <taxon>Polyneoptera</taxon>
        <taxon>Dictyoptera</taxon>
        <taxon>Blattodea</taxon>
        <taxon>Blaberoidea</taxon>
        <taxon>Blaberidae</taxon>
        <taxon>Diplopterinae</taxon>
        <taxon>Diploptera</taxon>
    </lineage>
</organism>
<keyword evidence="2" id="KW-0812">Transmembrane</keyword>
<evidence type="ECO:0000259" key="3">
    <source>
        <dbReference type="Pfam" id="PF02932"/>
    </source>
</evidence>
<dbReference type="InterPro" id="IPR006029">
    <property type="entry name" value="Neurotrans-gated_channel_TM"/>
</dbReference>
<keyword evidence="5" id="KW-1185">Reference proteome</keyword>
<dbReference type="Pfam" id="PF02932">
    <property type="entry name" value="Neur_chan_memb"/>
    <property type="match status" value="1"/>
</dbReference>
<comment type="caution">
    <text evidence="4">The sequence shown here is derived from an EMBL/GenBank/DDBJ whole genome shotgun (WGS) entry which is preliminary data.</text>
</comment>
<keyword evidence="2" id="KW-1133">Transmembrane helix</keyword>
<dbReference type="GO" id="GO:0006811">
    <property type="term" value="P:monoatomic ion transport"/>
    <property type="evidence" value="ECO:0007669"/>
    <property type="project" value="InterPro"/>
</dbReference>
<dbReference type="GO" id="GO:0016020">
    <property type="term" value="C:membrane"/>
    <property type="evidence" value="ECO:0007669"/>
    <property type="project" value="InterPro"/>
</dbReference>
<feature type="transmembrane region" description="Helical" evidence="2">
    <location>
        <begin position="96"/>
        <end position="116"/>
    </location>
</feature>
<feature type="domain" description="Neurotransmitter-gated ion-channel transmembrane" evidence="3">
    <location>
        <begin position="77"/>
        <end position="110"/>
    </location>
</feature>